<dbReference type="HOGENOM" id="CLU_045518_1_0_5"/>
<dbReference type="UniPathway" id="UPA00124"/>
<feature type="domain" description="RmlD-like substrate binding" evidence="7">
    <location>
        <begin position="1"/>
        <end position="289"/>
    </location>
</feature>
<sequence>MRILVIGRHGQVATALARLGAGVHDVTCLGHDDVNALVKAELDDAVTRTGAEAVINAAAYTAVDKAETDQDAAYALNQRLPRLLAEISAARGVPFIHLSTDYVFDGSKAAPYLPTDPIRPVSIYGASKATGEIAVRVANPAAAILRTAWVYSETGSNFVKRMLELGAERDELRIVDDQLGNPTFADDLAAACLRLAAHPGLRAGSAGGIYHYAGHGDVTWYGFAQAIFAEASRRGRRTPQRVLAITSDQYPTPARRPANSRLDCAATEATFSVASQSWRDALKTCLDRLLA</sequence>
<dbReference type="InterPro" id="IPR005913">
    <property type="entry name" value="dTDP_dehydrorham_reduct"/>
</dbReference>
<reference evidence="8" key="1">
    <citation type="submission" date="2006-03" db="EMBL/GenBank/DDBJ databases">
        <title>Complete sequence of Rhodopseudomonas palustris BisB18.</title>
        <authorList>
            <consortium name="US DOE Joint Genome Institute"/>
            <person name="Copeland A."/>
            <person name="Lucas S."/>
            <person name="Lapidus A."/>
            <person name="Barry K."/>
            <person name="Detter J.C."/>
            <person name="Glavina del Rio T."/>
            <person name="Hammon N."/>
            <person name="Israni S."/>
            <person name="Dalin E."/>
            <person name="Tice H."/>
            <person name="Pitluck S."/>
            <person name="Chain P."/>
            <person name="Malfatti S."/>
            <person name="Shin M."/>
            <person name="Vergez L."/>
            <person name="Schmutz J."/>
            <person name="Larimer F."/>
            <person name="Land M."/>
            <person name="Hauser L."/>
            <person name="Pelletier D.A."/>
            <person name="Kyrpides N."/>
            <person name="Anderson I."/>
            <person name="Oda Y."/>
            <person name="Harwood C.S."/>
            <person name="Richardson P."/>
        </authorList>
    </citation>
    <scope>NUCLEOTIDE SEQUENCE [LARGE SCALE GENOMIC DNA]</scope>
    <source>
        <strain evidence="8">BisB18</strain>
    </source>
</reference>
<dbReference type="PANTHER" id="PTHR10491:SF4">
    <property type="entry name" value="METHIONINE ADENOSYLTRANSFERASE 2 SUBUNIT BETA"/>
    <property type="match status" value="1"/>
</dbReference>
<dbReference type="GO" id="GO:0019305">
    <property type="term" value="P:dTDP-rhamnose biosynthetic process"/>
    <property type="evidence" value="ECO:0007669"/>
    <property type="project" value="UniProtKB-UniPathway"/>
</dbReference>
<keyword evidence="6" id="KW-0521">NADP</keyword>
<comment type="function">
    <text evidence="6">Catalyzes the reduction of dTDP-6-deoxy-L-lyxo-4-hexulose to yield dTDP-L-rhamnose.</text>
</comment>
<comment type="similarity">
    <text evidence="2 6">Belongs to the dTDP-4-dehydrorhamnose reductase family.</text>
</comment>
<dbReference type="InterPro" id="IPR029903">
    <property type="entry name" value="RmlD-like-bd"/>
</dbReference>
<dbReference type="Pfam" id="PF04321">
    <property type="entry name" value="RmlD_sub_bind"/>
    <property type="match status" value="1"/>
</dbReference>
<evidence type="ECO:0000256" key="5">
    <source>
        <dbReference type="ARBA" id="ARBA00048200"/>
    </source>
</evidence>
<dbReference type="eggNOG" id="COG1091">
    <property type="taxonomic scope" value="Bacteria"/>
</dbReference>
<proteinExistence type="inferred from homology"/>
<evidence type="ECO:0000256" key="4">
    <source>
        <dbReference type="ARBA" id="ARBA00017099"/>
    </source>
</evidence>
<dbReference type="NCBIfam" id="TIGR01214">
    <property type="entry name" value="rmlD"/>
    <property type="match status" value="1"/>
</dbReference>
<evidence type="ECO:0000256" key="2">
    <source>
        <dbReference type="ARBA" id="ARBA00010944"/>
    </source>
</evidence>
<evidence type="ECO:0000259" key="7">
    <source>
        <dbReference type="Pfam" id="PF04321"/>
    </source>
</evidence>
<dbReference type="Gene3D" id="3.40.50.720">
    <property type="entry name" value="NAD(P)-binding Rossmann-like Domain"/>
    <property type="match status" value="1"/>
</dbReference>
<comment type="pathway">
    <text evidence="1 6">Carbohydrate biosynthesis; dTDP-L-rhamnose biosynthesis.</text>
</comment>
<gene>
    <name evidence="8" type="ordered locus">RPC_4188</name>
</gene>
<dbReference type="EC" id="1.1.1.133" evidence="3 6"/>
<evidence type="ECO:0000256" key="3">
    <source>
        <dbReference type="ARBA" id="ARBA00012929"/>
    </source>
</evidence>
<dbReference type="PANTHER" id="PTHR10491">
    <property type="entry name" value="DTDP-4-DEHYDRORHAMNOSE REDUCTASE"/>
    <property type="match status" value="1"/>
</dbReference>
<accession>Q20YS4</accession>
<dbReference type="GO" id="GO:0008831">
    <property type="term" value="F:dTDP-4-dehydrorhamnose reductase activity"/>
    <property type="evidence" value="ECO:0007669"/>
    <property type="project" value="UniProtKB-EC"/>
</dbReference>
<name>Q20YS4_RHOPB</name>
<dbReference type="RefSeq" id="WP_011474593.1">
    <property type="nucleotide sequence ID" value="NC_007925.1"/>
</dbReference>
<dbReference type="InterPro" id="IPR036291">
    <property type="entry name" value="NAD(P)-bd_dom_sf"/>
</dbReference>
<evidence type="ECO:0000256" key="1">
    <source>
        <dbReference type="ARBA" id="ARBA00004781"/>
    </source>
</evidence>
<evidence type="ECO:0000313" key="8">
    <source>
        <dbReference type="EMBL" id="ABD89712.1"/>
    </source>
</evidence>
<comment type="catalytic activity">
    <reaction evidence="5 6">
        <text>dTDP-beta-L-rhamnose + NADP(+) = dTDP-4-dehydro-beta-L-rhamnose + NADPH + H(+)</text>
        <dbReference type="Rhea" id="RHEA:21796"/>
        <dbReference type="ChEBI" id="CHEBI:15378"/>
        <dbReference type="ChEBI" id="CHEBI:57510"/>
        <dbReference type="ChEBI" id="CHEBI:57783"/>
        <dbReference type="ChEBI" id="CHEBI:58349"/>
        <dbReference type="ChEBI" id="CHEBI:62830"/>
        <dbReference type="EC" id="1.1.1.133"/>
    </reaction>
</comment>
<dbReference type="Gene3D" id="3.90.25.10">
    <property type="entry name" value="UDP-galactose 4-epimerase, domain 1"/>
    <property type="match status" value="1"/>
</dbReference>
<dbReference type="OrthoDB" id="9803892at2"/>
<organism evidence="8">
    <name type="scientific">Rhodopseudomonas palustris (strain BisB18)</name>
    <dbReference type="NCBI Taxonomy" id="316056"/>
    <lineage>
        <taxon>Bacteria</taxon>
        <taxon>Pseudomonadati</taxon>
        <taxon>Pseudomonadota</taxon>
        <taxon>Alphaproteobacteria</taxon>
        <taxon>Hyphomicrobiales</taxon>
        <taxon>Nitrobacteraceae</taxon>
        <taxon>Rhodopseudomonas</taxon>
    </lineage>
</organism>
<dbReference type="STRING" id="316056.RPC_4188"/>
<dbReference type="AlphaFoldDB" id="Q20YS4"/>
<evidence type="ECO:0000256" key="6">
    <source>
        <dbReference type="RuleBase" id="RU364082"/>
    </source>
</evidence>
<keyword evidence="6 8" id="KW-0560">Oxidoreductase</keyword>
<comment type="cofactor">
    <cofactor evidence="6">
        <name>Mg(2+)</name>
        <dbReference type="ChEBI" id="CHEBI:18420"/>
    </cofactor>
    <text evidence="6">Binds 1 Mg(2+) ion per monomer.</text>
</comment>
<protein>
    <recommendedName>
        <fullName evidence="4 6">dTDP-4-dehydrorhamnose reductase</fullName>
        <ecNumber evidence="3 6">1.1.1.133</ecNumber>
    </recommendedName>
</protein>
<dbReference type="SUPFAM" id="SSF51735">
    <property type="entry name" value="NAD(P)-binding Rossmann-fold domains"/>
    <property type="match status" value="1"/>
</dbReference>
<dbReference type="KEGG" id="rpc:RPC_4188"/>
<dbReference type="CDD" id="cd05254">
    <property type="entry name" value="dTDP_HR_like_SDR_e"/>
    <property type="match status" value="1"/>
</dbReference>
<dbReference type="EMBL" id="CP000301">
    <property type="protein sequence ID" value="ABD89712.1"/>
    <property type="molecule type" value="Genomic_DNA"/>
</dbReference>